<evidence type="ECO:0000313" key="2">
    <source>
        <dbReference type="EMBL" id="MFD1540808.1"/>
    </source>
</evidence>
<dbReference type="Proteomes" id="UP001597097">
    <property type="component" value="Unassembled WGS sequence"/>
</dbReference>
<comment type="caution">
    <text evidence="2">The sequence shown here is derived from an EMBL/GenBank/DDBJ whole genome shotgun (WGS) entry which is preliminary data.</text>
</comment>
<accession>A0ABW4GET8</accession>
<feature type="domain" description="Beta-lactamase-related" evidence="1">
    <location>
        <begin position="19"/>
        <end position="381"/>
    </location>
</feature>
<dbReference type="PANTHER" id="PTHR43319">
    <property type="entry name" value="BETA-LACTAMASE-RELATED"/>
    <property type="match status" value="1"/>
</dbReference>
<reference evidence="3" key="1">
    <citation type="journal article" date="2019" name="Int. J. Syst. Evol. Microbiol.">
        <title>The Global Catalogue of Microorganisms (GCM) 10K type strain sequencing project: providing services to taxonomists for standard genome sequencing and annotation.</title>
        <authorList>
            <consortium name="The Broad Institute Genomics Platform"/>
            <consortium name="The Broad Institute Genome Sequencing Center for Infectious Disease"/>
            <person name="Wu L."/>
            <person name="Ma J."/>
        </authorList>
    </citation>
    <scope>NUCLEOTIDE SEQUENCE [LARGE SCALE GENOMIC DNA]</scope>
    <source>
        <strain evidence="3">CGMCC 1.15399</strain>
    </source>
</reference>
<dbReference type="EMBL" id="JBHUCM010000019">
    <property type="protein sequence ID" value="MFD1540808.1"/>
    <property type="molecule type" value="Genomic_DNA"/>
</dbReference>
<sequence length="407" mass="42874">MDVVTAYVAKGFEPVRATFADHTAELGDGGGAFCAYVDGEPVVDVWGGQIRPGRPWRAGNRAVLMSLTKGLATLCVQVLVDRGWVDVDAPVSTYWPAFAAAGKAEVLVRHVLTHTAGVLGFPGQRELLQLDGTGWDDYEAIADGLAAATLSWTPGTSHGYHALTYGWLLSELVYRVTGQRAGGFFHEEIAVPLGLDTRIGTPPAEQPLVAPVLPFSFAGLPPEFERLYEARQARTRDPGTLAGQAFAARDGATFLDRVDTFFAGPGVLAAEIPSVNGTSTARGIARLFALLAMGGELDGVRLLSPETVAAFSTVRVKSPDALSDDGPGALLVPRTLGYIGNFAAPGQSPRYGPTPEAYGAEGGGGEIGICDPVNRVSIGFVRSHLAMSGAFSARLIDTLYRCLAERS</sequence>
<keyword evidence="3" id="KW-1185">Reference proteome</keyword>
<dbReference type="EC" id="3.-.-.-" evidence="2"/>
<evidence type="ECO:0000313" key="3">
    <source>
        <dbReference type="Proteomes" id="UP001597097"/>
    </source>
</evidence>
<name>A0ABW4GET8_9ACTN</name>
<dbReference type="RefSeq" id="WP_219537158.1">
    <property type="nucleotide sequence ID" value="NZ_JAHKRM010000035.1"/>
</dbReference>
<dbReference type="GO" id="GO:0016787">
    <property type="term" value="F:hydrolase activity"/>
    <property type="evidence" value="ECO:0007669"/>
    <property type="project" value="UniProtKB-KW"/>
</dbReference>
<organism evidence="2 3">
    <name type="scientific">Nonomuraea guangzhouensis</name>
    <dbReference type="NCBI Taxonomy" id="1291555"/>
    <lineage>
        <taxon>Bacteria</taxon>
        <taxon>Bacillati</taxon>
        <taxon>Actinomycetota</taxon>
        <taxon>Actinomycetes</taxon>
        <taxon>Streptosporangiales</taxon>
        <taxon>Streptosporangiaceae</taxon>
        <taxon>Nonomuraea</taxon>
    </lineage>
</organism>
<dbReference type="InterPro" id="IPR052907">
    <property type="entry name" value="Beta-lactamase/esterase"/>
</dbReference>
<dbReference type="Pfam" id="PF00144">
    <property type="entry name" value="Beta-lactamase"/>
    <property type="match status" value="1"/>
</dbReference>
<dbReference type="InterPro" id="IPR001466">
    <property type="entry name" value="Beta-lactam-related"/>
</dbReference>
<protein>
    <submittedName>
        <fullName evidence="2">Serine hydrolase domain-containing protein</fullName>
        <ecNumber evidence="2">3.-.-.-</ecNumber>
    </submittedName>
</protein>
<evidence type="ECO:0000259" key="1">
    <source>
        <dbReference type="Pfam" id="PF00144"/>
    </source>
</evidence>
<proteinExistence type="predicted"/>
<keyword evidence="2" id="KW-0378">Hydrolase</keyword>
<dbReference type="PANTHER" id="PTHR43319:SF3">
    <property type="entry name" value="BETA-LACTAMASE-RELATED DOMAIN-CONTAINING PROTEIN"/>
    <property type="match status" value="1"/>
</dbReference>
<gene>
    <name evidence="2" type="ORF">ACFSJ0_27375</name>
</gene>